<evidence type="ECO:0000256" key="7">
    <source>
        <dbReference type="ARBA" id="ARBA00049127"/>
    </source>
</evidence>
<evidence type="ECO:0000256" key="6">
    <source>
        <dbReference type="ARBA" id="ARBA00034138"/>
    </source>
</evidence>
<evidence type="ECO:0000256" key="5">
    <source>
        <dbReference type="ARBA" id="ARBA00034115"/>
    </source>
</evidence>
<dbReference type="RefSeq" id="WP_189641299.1">
    <property type="nucleotide sequence ID" value="NZ_BMZF01000010.1"/>
</dbReference>
<keyword evidence="4" id="KW-0456">Lyase</keyword>
<evidence type="ECO:0000256" key="3">
    <source>
        <dbReference type="ARBA" id="ARBA00022898"/>
    </source>
</evidence>
<comment type="similarity">
    <text evidence="2">Belongs to the Orn/Lys/Arg decarboxylase class-II family.</text>
</comment>
<evidence type="ECO:0000313" key="9">
    <source>
        <dbReference type="EMBL" id="GHA60373.1"/>
    </source>
</evidence>
<comment type="pathway">
    <text evidence="5">Amine and polyamine biosynthesis; putrescine biosynthesis via L-ornithine pathway; putrescine from L-ornithine: step 1/1.</text>
</comment>
<dbReference type="SUPFAM" id="SSF50621">
    <property type="entry name" value="Alanine racemase C-terminal domain-like"/>
    <property type="match status" value="1"/>
</dbReference>
<dbReference type="PROSITE" id="PS00878">
    <property type="entry name" value="ODR_DC_2_1"/>
    <property type="match status" value="1"/>
</dbReference>
<comment type="caution">
    <text evidence="9">The sequence shown here is derived from an EMBL/GenBank/DDBJ whole genome shotgun (WGS) entry which is preliminary data.</text>
</comment>
<evidence type="ECO:0000256" key="1">
    <source>
        <dbReference type="ARBA" id="ARBA00001933"/>
    </source>
</evidence>
<dbReference type="PANTHER" id="PTHR11482">
    <property type="entry name" value="ARGININE/DIAMINOPIMELATE/ORNITHINE DECARBOXYLASE"/>
    <property type="match status" value="1"/>
</dbReference>
<dbReference type="InterPro" id="IPR009006">
    <property type="entry name" value="Ala_racemase/Decarboxylase_C"/>
</dbReference>
<dbReference type="CDD" id="cd00622">
    <property type="entry name" value="PLPDE_III_ODC"/>
    <property type="match status" value="1"/>
</dbReference>
<evidence type="ECO:0000313" key="10">
    <source>
        <dbReference type="Proteomes" id="UP000634455"/>
    </source>
</evidence>
<dbReference type="PANTHER" id="PTHR11482:SF6">
    <property type="entry name" value="ORNITHINE DECARBOXYLASE 1-RELATED"/>
    <property type="match status" value="1"/>
</dbReference>
<dbReference type="Gene3D" id="3.20.20.10">
    <property type="entry name" value="Alanine racemase"/>
    <property type="match status" value="1"/>
</dbReference>
<dbReference type="PRINTS" id="PR01179">
    <property type="entry name" value="ODADCRBXLASE"/>
</dbReference>
<keyword evidence="3" id="KW-0663">Pyridoxal phosphate</keyword>
<dbReference type="InterPro" id="IPR002433">
    <property type="entry name" value="Orn_de-COase"/>
</dbReference>
<reference evidence="10" key="1">
    <citation type="journal article" date="2019" name="Int. J. Syst. Evol. Microbiol.">
        <title>The Global Catalogue of Microorganisms (GCM) 10K type strain sequencing project: providing services to taxonomists for standard genome sequencing and annotation.</title>
        <authorList>
            <consortium name="The Broad Institute Genomics Platform"/>
            <consortium name="The Broad Institute Genome Sequencing Center for Infectious Disease"/>
            <person name="Wu L."/>
            <person name="Ma J."/>
        </authorList>
    </citation>
    <scope>NUCLEOTIDE SEQUENCE [LARGE SCALE GENOMIC DNA]</scope>
    <source>
        <strain evidence="10">KCTC 32465</strain>
    </source>
</reference>
<dbReference type="Proteomes" id="UP000634455">
    <property type="component" value="Unassembled WGS sequence"/>
</dbReference>
<dbReference type="EC" id="4.1.1.17" evidence="6"/>
<accession>A0ABQ3D838</accession>
<dbReference type="EMBL" id="BMZF01000010">
    <property type="protein sequence ID" value="GHA60373.1"/>
    <property type="molecule type" value="Genomic_DNA"/>
</dbReference>
<name>A0ABQ3D838_9RHOB</name>
<organism evidence="9 10">
    <name type="scientific">Paramylibacter ulvae</name>
    <dbReference type="NCBI Taxonomy" id="1651968"/>
    <lineage>
        <taxon>Bacteria</taxon>
        <taxon>Pseudomonadati</taxon>
        <taxon>Pseudomonadota</taxon>
        <taxon>Alphaproteobacteria</taxon>
        <taxon>Rhodobacterales</taxon>
        <taxon>Paracoccaceae</taxon>
        <taxon>Paramylibacter</taxon>
    </lineage>
</organism>
<dbReference type="InterPro" id="IPR022653">
    <property type="entry name" value="De-COase2_pyr-phos_BS"/>
</dbReference>
<evidence type="ECO:0000256" key="4">
    <source>
        <dbReference type="ARBA" id="ARBA00023239"/>
    </source>
</evidence>
<feature type="domain" description="Orn/DAP/Arg decarboxylase 2 N-terminal" evidence="8">
    <location>
        <begin position="36"/>
        <end position="261"/>
    </location>
</feature>
<dbReference type="InterPro" id="IPR000183">
    <property type="entry name" value="Orn/DAP/Arg_de-COase"/>
</dbReference>
<evidence type="ECO:0000256" key="2">
    <source>
        <dbReference type="ARBA" id="ARBA00008872"/>
    </source>
</evidence>
<keyword evidence="10" id="KW-1185">Reference proteome</keyword>
<comment type="catalytic activity">
    <reaction evidence="7">
        <text>L-ornithine + H(+) = putrescine + CO2</text>
        <dbReference type="Rhea" id="RHEA:22964"/>
        <dbReference type="ChEBI" id="CHEBI:15378"/>
        <dbReference type="ChEBI" id="CHEBI:16526"/>
        <dbReference type="ChEBI" id="CHEBI:46911"/>
        <dbReference type="ChEBI" id="CHEBI:326268"/>
        <dbReference type="EC" id="4.1.1.17"/>
    </reaction>
</comment>
<dbReference type="InterPro" id="IPR029066">
    <property type="entry name" value="PLP-binding_barrel"/>
</dbReference>
<sequence length="374" mass="41287">MTFQRTNWQHPLDYLEQRQPDRPVIFFHADTLAQTAKQFLNGFDGLVTYAVKANPDQMVLSHLVNAGVTSFDVASPSEMKMVRSHGDNLTMHYNNPVRSVSEIQYALNNGIRSFSLDRYGEMVKLVKLAPKGCEISVRLKLPAKGAAYDFGDKFGATPPECISLLNQARDAGFQTSMTFHPGTQCEDAQTWAQYISTCADIARTTDVKLERLNVGGGFPSFRGAIKPELTPIFDCIAQSCKDSFGDRAPKLVCEPGRAMVAEAFTLVTRVKARDRDVLFLNDGVYGGLTEFRDIGNCERYSLFTAKGTVRGGTYRDFTIFGPTCDSIDRLPECLSLPDTVSEGDYILFKGMGAYVQSIATQFNGYGAMESVVLA</sequence>
<gene>
    <name evidence="9" type="ORF">GCM10008927_27380</name>
</gene>
<dbReference type="PRINTS" id="PR01182">
    <property type="entry name" value="ORNDCRBXLASE"/>
</dbReference>
<comment type="cofactor">
    <cofactor evidence="1">
        <name>pyridoxal 5'-phosphate</name>
        <dbReference type="ChEBI" id="CHEBI:597326"/>
    </cofactor>
</comment>
<dbReference type="InterPro" id="IPR022644">
    <property type="entry name" value="De-COase2_N"/>
</dbReference>
<dbReference type="Gene3D" id="2.40.37.10">
    <property type="entry name" value="Lyase, Ornithine Decarboxylase, Chain A, domain 1"/>
    <property type="match status" value="1"/>
</dbReference>
<dbReference type="SUPFAM" id="SSF51419">
    <property type="entry name" value="PLP-binding barrel"/>
    <property type="match status" value="1"/>
</dbReference>
<evidence type="ECO:0000259" key="8">
    <source>
        <dbReference type="Pfam" id="PF02784"/>
    </source>
</evidence>
<protein>
    <recommendedName>
        <fullName evidence="6">ornithine decarboxylase</fullName>
        <ecNumber evidence="6">4.1.1.17</ecNumber>
    </recommendedName>
</protein>
<dbReference type="Pfam" id="PF02784">
    <property type="entry name" value="Orn_Arg_deC_N"/>
    <property type="match status" value="1"/>
</dbReference>
<proteinExistence type="inferred from homology"/>